<dbReference type="KEGG" id="gfe:Gferi_17720"/>
<sequence length="195" mass="22523">MKKVFIIFFAFIILCVGCVEKEKQSNIESIIPDTNPKNQTKTCLSPTGEYRAEAYGTVTTITAGGLYPYEGIRVLQVDNDEIIWKMEPGYYTVDFAWSPDGRYVGIYYEARTYGESIVFDTKYKKLISLPVLTDIASYYGESVKPQENRPDPYFSIAGWENEETVVVDVRWSKEDCEYFNGQYTFNMETHNVSYR</sequence>
<dbReference type="OrthoDB" id="9804799at2"/>
<dbReference type="AlphaFoldDB" id="A0A1D8GJZ3"/>
<keyword evidence="2" id="KW-1185">Reference proteome</keyword>
<evidence type="ECO:0000313" key="2">
    <source>
        <dbReference type="Proteomes" id="UP000095743"/>
    </source>
</evidence>
<dbReference type="Proteomes" id="UP000095743">
    <property type="component" value="Chromosome"/>
</dbReference>
<protein>
    <submittedName>
        <fullName evidence="1">Uncharacterized protein</fullName>
    </submittedName>
</protein>
<dbReference type="SUPFAM" id="SSF82171">
    <property type="entry name" value="DPP6 N-terminal domain-like"/>
    <property type="match status" value="1"/>
</dbReference>
<proteinExistence type="predicted"/>
<dbReference type="RefSeq" id="WP_069978843.1">
    <property type="nucleotide sequence ID" value="NZ_CP017269.1"/>
</dbReference>
<accession>A0A1D8GJZ3</accession>
<name>A0A1D8GJZ3_9FIRM</name>
<evidence type="ECO:0000313" key="1">
    <source>
        <dbReference type="EMBL" id="AOT71228.1"/>
    </source>
</evidence>
<reference evidence="1 2" key="1">
    <citation type="submission" date="2016-09" db="EMBL/GenBank/DDBJ databases">
        <title>Genomic analysis reveals versatility of anaerobic energy metabolism of Geosporobacter ferrireducens IRF9 of phylum Firmicutes.</title>
        <authorList>
            <person name="Kim S.-J."/>
        </authorList>
    </citation>
    <scope>NUCLEOTIDE SEQUENCE [LARGE SCALE GENOMIC DNA]</scope>
    <source>
        <strain evidence="1 2">IRF9</strain>
    </source>
</reference>
<dbReference type="EMBL" id="CP017269">
    <property type="protein sequence ID" value="AOT71228.1"/>
    <property type="molecule type" value="Genomic_DNA"/>
</dbReference>
<gene>
    <name evidence="1" type="ORF">Gferi_17720</name>
</gene>
<organism evidence="1 2">
    <name type="scientific">Geosporobacter ferrireducens</name>
    <dbReference type="NCBI Taxonomy" id="1424294"/>
    <lineage>
        <taxon>Bacteria</taxon>
        <taxon>Bacillati</taxon>
        <taxon>Bacillota</taxon>
        <taxon>Clostridia</taxon>
        <taxon>Peptostreptococcales</taxon>
        <taxon>Thermotaleaceae</taxon>
        <taxon>Geosporobacter</taxon>
    </lineage>
</organism>